<dbReference type="SMART" id="SM00347">
    <property type="entry name" value="HTH_MARR"/>
    <property type="match status" value="1"/>
</dbReference>
<dbReference type="InterPro" id="IPR039422">
    <property type="entry name" value="MarR/SlyA-like"/>
</dbReference>
<evidence type="ECO:0000313" key="2">
    <source>
        <dbReference type="EMBL" id="QPE04384.1"/>
    </source>
</evidence>
<dbReference type="EMBL" id="CP064760">
    <property type="protein sequence ID" value="QPE04384.1"/>
    <property type="molecule type" value="Genomic_DNA"/>
</dbReference>
<reference evidence="2 3" key="1">
    <citation type="submission" date="2020-11" db="EMBL/GenBank/DDBJ databases">
        <title>Amino acid is mineralized and recycled by bacteria in oceanic microbiome.</title>
        <authorList>
            <person name="Zheng L.Y."/>
        </authorList>
    </citation>
    <scope>NUCLEOTIDE SEQUENCE [LARGE SCALE GENOMIC DNA]</scope>
    <source>
        <strain evidence="2 3">A32-1</strain>
    </source>
</reference>
<dbReference type="Gene3D" id="1.10.10.10">
    <property type="entry name" value="Winged helix-like DNA-binding domain superfamily/Winged helix DNA-binding domain"/>
    <property type="match status" value="1"/>
</dbReference>
<dbReference type="KEGG" id="msf:IT882_14705"/>
<sequence length="193" mass="21124">MVRIVSTLGDRCQVQRLCSAANCYNRRVSTANDQARATEPSARSERLWRTTVGDDLAFLLARANAVSVSRVNAALQAVDLRVRAYSVLAIAVNDARPSQRELSEFLRLDPSQIVALIDELQSRGLVEREPDPNDRRANVVVATTAGRELLAQAQELARQVESEMFGALDGSEREALAHALRVMAGAVGDDPQR</sequence>
<dbReference type="InterPro" id="IPR000835">
    <property type="entry name" value="HTH_MarR-typ"/>
</dbReference>
<protein>
    <submittedName>
        <fullName evidence="2">MarR family transcriptional regulator</fullName>
    </submittedName>
</protein>
<dbReference type="PANTHER" id="PTHR33164:SF99">
    <property type="entry name" value="MARR FAMILY REGULATORY PROTEIN"/>
    <property type="match status" value="1"/>
</dbReference>
<name>A0A7S8MWA0_9MICO</name>
<dbReference type="PANTHER" id="PTHR33164">
    <property type="entry name" value="TRANSCRIPTIONAL REGULATOR, MARR FAMILY"/>
    <property type="match status" value="1"/>
</dbReference>
<dbReference type="SUPFAM" id="SSF46785">
    <property type="entry name" value="Winged helix' DNA-binding domain"/>
    <property type="match status" value="1"/>
</dbReference>
<evidence type="ECO:0000259" key="1">
    <source>
        <dbReference type="PROSITE" id="PS50995"/>
    </source>
</evidence>
<dbReference type="GO" id="GO:0003700">
    <property type="term" value="F:DNA-binding transcription factor activity"/>
    <property type="evidence" value="ECO:0007669"/>
    <property type="project" value="InterPro"/>
</dbReference>
<dbReference type="AlphaFoldDB" id="A0A7S8MWA0"/>
<accession>A0A7S8MWA0</accession>
<keyword evidence="3" id="KW-1185">Reference proteome</keyword>
<dbReference type="PROSITE" id="PS50995">
    <property type="entry name" value="HTH_MARR_2"/>
    <property type="match status" value="1"/>
</dbReference>
<gene>
    <name evidence="2" type="ORF">IT882_14705</name>
</gene>
<organism evidence="2 3">
    <name type="scientific">Microbacterium schleiferi</name>
    <dbReference type="NCBI Taxonomy" id="69362"/>
    <lineage>
        <taxon>Bacteria</taxon>
        <taxon>Bacillati</taxon>
        <taxon>Actinomycetota</taxon>
        <taxon>Actinomycetes</taxon>
        <taxon>Micrococcales</taxon>
        <taxon>Microbacteriaceae</taxon>
        <taxon>Microbacterium</taxon>
    </lineage>
</organism>
<proteinExistence type="predicted"/>
<dbReference type="InterPro" id="IPR036388">
    <property type="entry name" value="WH-like_DNA-bd_sf"/>
</dbReference>
<dbReference type="Pfam" id="PF12802">
    <property type="entry name" value="MarR_2"/>
    <property type="match status" value="1"/>
</dbReference>
<dbReference type="InterPro" id="IPR036390">
    <property type="entry name" value="WH_DNA-bd_sf"/>
</dbReference>
<dbReference type="PRINTS" id="PR00598">
    <property type="entry name" value="HTHMARR"/>
</dbReference>
<dbReference type="GO" id="GO:0006950">
    <property type="term" value="P:response to stress"/>
    <property type="evidence" value="ECO:0007669"/>
    <property type="project" value="TreeGrafter"/>
</dbReference>
<evidence type="ECO:0000313" key="3">
    <source>
        <dbReference type="Proteomes" id="UP000594480"/>
    </source>
</evidence>
<feature type="domain" description="HTH marR-type" evidence="1">
    <location>
        <begin position="53"/>
        <end position="185"/>
    </location>
</feature>
<dbReference type="Proteomes" id="UP000594480">
    <property type="component" value="Chromosome"/>
</dbReference>